<dbReference type="OrthoDB" id="15433at2759"/>
<accession>A0A6A6A031</accession>
<dbReference type="InterPro" id="IPR008278">
    <property type="entry name" value="4-PPantetheinyl_Trfase_dom"/>
</dbReference>
<evidence type="ECO:0000259" key="2">
    <source>
        <dbReference type="Pfam" id="PF01648"/>
    </source>
</evidence>
<name>A0A6A6A031_9PLEO</name>
<evidence type="ECO:0000313" key="3">
    <source>
        <dbReference type="EMBL" id="KAF2125150.1"/>
    </source>
</evidence>
<dbReference type="GO" id="GO:0000287">
    <property type="term" value="F:magnesium ion binding"/>
    <property type="evidence" value="ECO:0007669"/>
    <property type="project" value="InterPro"/>
</dbReference>
<evidence type="ECO:0000313" key="4">
    <source>
        <dbReference type="Proteomes" id="UP000799771"/>
    </source>
</evidence>
<dbReference type="GeneID" id="54411321"/>
<keyword evidence="1" id="KW-0808">Transferase</keyword>
<gene>
    <name evidence="3" type="ORF">P153DRAFT_389998</name>
</gene>
<dbReference type="GO" id="GO:0008897">
    <property type="term" value="F:holo-[acyl-carrier-protein] synthase activity"/>
    <property type="evidence" value="ECO:0007669"/>
    <property type="project" value="InterPro"/>
</dbReference>
<dbReference type="Pfam" id="PF01648">
    <property type="entry name" value="ACPS"/>
    <property type="match status" value="1"/>
</dbReference>
<dbReference type="Gene3D" id="3.90.470.20">
    <property type="entry name" value="4'-phosphopantetheinyl transferase domain"/>
    <property type="match status" value="1"/>
</dbReference>
<proteinExistence type="predicted"/>
<dbReference type="SUPFAM" id="SSF56214">
    <property type="entry name" value="4'-phosphopantetheinyl transferase"/>
    <property type="match status" value="1"/>
</dbReference>
<dbReference type="InterPro" id="IPR037143">
    <property type="entry name" value="4-PPantetheinyl_Trfase_dom_sf"/>
</dbReference>
<dbReference type="Proteomes" id="UP000799771">
    <property type="component" value="Unassembled WGS sequence"/>
</dbReference>
<protein>
    <recommendedName>
        <fullName evidence="2">4'-phosphopantetheinyl transferase domain-containing protein</fullName>
    </recommendedName>
</protein>
<dbReference type="EMBL" id="ML977517">
    <property type="protein sequence ID" value="KAF2125150.1"/>
    <property type="molecule type" value="Genomic_DNA"/>
</dbReference>
<reference evidence="3" key="1">
    <citation type="journal article" date="2020" name="Stud. Mycol.">
        <title>101 Dothideomycetes genomes: a test case for predicting lifestyles and emergence of pathogens.</title>
        <authorList>
            <person name="Haridas S."/>
            <person name="Albert R."/>
            <person name="Binder M."/>
            <person name="Bloem J."/>
            <person name="Labutti K."/>
            <person name="Salamov A."/>
            <person name="Andreopoulos B."/>
            <person name="Baker S."/>
            <person name="Barry K."/>
            <person name="Bills G."/>
            <person name="Bluhm B."/>
            <person name="Cannon C."/>
            <person name="Castanera R."/>
            <person name="Culley D."/>
            <person name="Daum C."/>
            <person name="Ezra D."/>
            <person name="Gonzalez J."/>
            <person name="Henrissat B."/>
            <person name="Kuo A."/>
            <person name="Liang C."/>
            <person name="Lipzen A."/>
            <person name="Lutzoni F."/>
            <person name="Magnuson J."/>
            <person name="Mondo S."/>
            <person name="Nolan M."/>
            <person name="Ohm R."/>
            <person name="Pangilinan J."/>
            <person name="Park H.-J."/>
            <person name="Ramirez L."/>
            <person name="Alfaro M."/>
            <person name="Sun H."/>
            <person name="Tritt A."/>
            <person name="Yoshinaga Y."/>
            <person name="Zwiers L.-H."/>
            <person name="Turgeon B."/>
            <person name="Goodwin S."/>
            <person name="Spatafora J."/>
            <person name="Crous P."/>
            <person name="Grigoriev I."/>
        </authorList>
    </citation>
    <scope>NUCLEOTIDE SEQUENCE</scope>
    <source>
        <strain evidence="3">CBS 119687</strain>
    </source>
</reference>
<keyword evidence="4" id="KW-1185">Reference proteome</keyword>
<dbReference type="AlphaFoldDB" id="A0A6A6A031"/>
<dbReference type="RefSeq" id="XP_033519542.1">
    <property type="nucleotide sequence ID" value="XM_033670889.1"/>
</dbReference>
<evidence type="ECO:0000256" key="1">
    <source>
        <dbReference type="ARBA" id="ARBA00022679"/>
    </source>
</evidence>
<sequence length="281" mass="31455">MPPRPFPYPLRVGVDICSVSRVRAIISRPYNGSRRSPLQRFLSRILTRPECRYFWERFGTADDVSEKFDAVSQFLAGRFAAKEACRKACDHLDTNSRGLHHIVILPVVLPAHNSKNSSPPQGLILDSLLQDQQKTEDSDGGRDPAENTLSESWDLHHINGQLCEISISHDGGFATAVAIVPSMKPGSVFKDSDVCIKQQESTLFASISNFDTVPAAAESMIDRLLTKRSEDLQRRSAILDKIMQLQIEEQGISQREQTILGTSTPEERRRLEKMLGVIDKL</sequence>
<organism evidence="3 4">
    <name type="scientific">Dothidotthia symphoricarpi CBS 119687</name>
    <dbReference type="NCBI Taxonomy" id="1392245"/>
    <lineage>
        <taxon>Eukaryota</taxon>
        <taxon>Fungi</taxon>
        <taxon>Dikarya</taxon>
        <taxon>Ascomycota</taxon>
        <taxon>Pezizomycotina</taxon>
        <taxon>Dothideomycetes</taxon>
        <taxon>Pleosporomycetidae</taxon>
        <taxon>Pleosporales</taxon>
        <taxon>Dothidotthiaceae</taxon>
        <taxon>Dothidotthia</taxon>
    </lineage>
</organism>
<feature type="domain" description="4'-phosphopantetheinyl transferase" evidence="2">
    <location>
        <begin position="11"/>
        <end position="102"/>
    </location>
</feature>